<name>A0ABY9Q5Y4_9FIRM</name>
<dbReference type="EMBL" id="CP101637">
    <property type="protein sequence ID" value="WMT82994.1"/>
    <property type="molecule type" value="Genomic_DNA"/>
</dbReference>
<protein>
    <recommendedName>
        <fullName evidence="4">EamA domain-containing protein</fullName>
    </recommendedName>
</protein>
<accession>A0ABY9Q5Y4</accession>
<keyword evidence="1" id="KW-1133">Transmembrane helix</keyword>
<evidence type="ECO:0000313" key="2">
    <source>
        <dbReference type="EMBL" id="WMT82994.1"/>
    </source>
</evidence>
<feature type="transmembrane region" description="Helical" evidence="1">
    <location>
        <begin position="31"/>
        <end position="50"/>
    </location>
</feature>
<sequence length="115" mass="13133">MKHLFRLFVASNSMSLGNYFLQGYLPTDRFMLMNNIFFTMIVVCWIIHFTDKTIESFKSKQILKGILYVVGIVIPFGSMPIMFLTMPLLGPLSLTIILNTLICEGEIGFVFLLGR</sequence>
<evidence type="ECO:0008006" key="4">
    <source>
        <dbReference type="Google" id="ProtNLM"/>
    </source>
</evidence>
<dbReference type="Proteomes" id="UP001235030">
    <property type="component" value="Chromosome"/>
</dbReference>
<gene>
    <name evidence="2" type="ORF">TEMA_34920</name>
</gene>
<keyword evidence="3" id="KW-1185">Reference proteome</keyword>
<organism evidence="2 3">
    <name type="scientific">Terrisporobacter mayombei</name>
    <dbReference type="NCBI Taxonomy" id="1541"/>
    <lineage>
        <taxon>Bacteria</taxon>
        <taxon>Bacillati</taxon>
        <taxon>Bacillota</taxon>
        <taxon>Clostridia</taxon>
        <taxon>Peptostreptococcales</taxon>
        <taxon>Peptostreptococcaceae</taxon>
        <taxon>Terrisporobacter</taxon>
    </lineage>
</organism>
<keyword evidence="1" id="KW-0812">Transmembrane</keyword>
<dbReference type="RefSeq" id="WP_228105270.1">
    <property type="nucleotide sequence ID" value="NZ_CP101637.1"/>
</dbReference>
<feature type="transmembrane region" description="Helical" evidence="1">
    <location>
        <begin position="62"/>
        <end position="86"/>
    </location>
</feature>
<proteinExistence type="predicted"/>
<evidence type="ECO:0000313" key="3">
    <source>
        <dbReference type="Proteomes" id="UP001235030"/>
    </source>
</evidence>
<reference evidence="2 3" key="1">
    <citation type="submission" date="2022-07" db="EMBL/GenBank/DDBJ databases">
        <title>Genome sequence of Terrisporobacter mayombei DSM6539.</title>
        <authorList>
            <person name="Boeer T."/>
            <person name="Bengelsdorf F.R."/>
            <person name="Daniel R."/>
            <person name="Poehlein A."/>
        </authorList>
    </citation>
    <scope>NUCLEOTIDE SEQUENCE [LARGE SCALE GENOMIC DNA]</scope>
    <source>
        <strain evidence="2 3">DSM 6539</strain>
    </source>
</reference>
<feature type="transmembrane region" description="Helical" evidence="1">
    <location>
        <begin position="92"/>
        <end position="113"/>
    </location>
</feature>
<evidence type="ECO:0000256" key="1">
    <source>
        <dbReference type="SAM" id="Phobius"/>
    </source>
</evidence>
<keyword evidence="1" id="KW-0472">Membrane</keyword>